<dbReference type="SUPFAM" id="SSF53335">
    <property type="entry name" value="S-adenosyl-L-methionine-dependent methyltransferases"/>
    <property type="match status" value="1"/>
</dbReference>
<dbReference type="PANTHER" id="PTHR43591:SF110">
    <property type="entry name" value="RHODANESE DOMAIN-CONTAINING PROTEIN"/>
    <property type="match status" value="1"/>
</dbReference>
<keyword evidence="3" id="KW-1185">Reference proteome</keyword>
<reference evidence="2 3" key="1">
    <citation type="submission" date="2019-09" db="EMBL/GenBank/DDBJ databases">
        <title>Taxonomy of Antarctic Massilia spp.: description of Massilia rubra sp. nov., Massilia aquatica sp. nov., Massilia mucilaginosa sp. nov., Massilia frigida sp. nov. isolated from streams, lakes and regoliths.</title>
        <authorList>
            <person name="Holochova P."/>
            <person name="Sedlacek I."/>
            <person name="Kralova S."/>
            <person name="Maslanova I."/>
            <person name="Busse H.-J."/>
            <person name="Stankova E."/>
            <person name="Vrbovska V."/>
            <person name="Kovarovic V."/>
            <person name="Bartak M."/>
            <person name="Svec P."/>
            <person name="Pantucek R."/>
        </authorList>
    </citation>
    <scope>NUCLEOTIDE SEQUENCE [LARGE SCALE GENOMIC DNA]</scope>
    <source>
        <strain evidence="2 3">CCM 8692</strain>
    </source>
</reference>
<comment type="caution">
    <text evidence="2">The sequence shown here is derived from an EMBL/GenBank/DDBJ whole genome shotgun (WGS) entry which is preliminary data.</text>
</comment>
<dbReference type="PANTHER" id="PTHR43591">
    <property type="entry name" value="METHYLTRANSFERASE"/>
    <property type="match status" value="1"/>
</dbReference>
<dbReference type="Pfam" id="PF08241">
    <property type="entry name" value="Methyltransf_11"/>
    <property type="match status" value="1"/>
</dbReference>
<evidence type="ECO:0000313" key="2">
    <source>
        <dbReference type="EMBL" id="NHZ33351.1"/>
    </source>
</evidence>
<dbReference type="GO" id="GO:0032259">
    <property type="term" value="P:methylation"/>
    <property type="evidence" value="ECO:0007669"/>
    <property type="project" value="UniProtKB-KW"/>
</dbReference>
<accession>A0ABX0LTA9</accession>
<name>A0ABX0LTA9_9BURK</name>
<dbReference type="RefSeq" id="WP_167222939.1">
    <property type="nucleotide sequence ID" value="NZ_VUYU01000004.1"/>
</dbReference>
<gene>
    <name evidence="2" type="ORF">F0185_07075</name>
</gene>
<keyword evidence="2" id="KW-0489">Methyltransferase</keyword>
<dbReference type="InterPro" id="IPR029063">
    <property type="entry name" value="SAM-dependent_MTases_sf"/>
</dbReference>
<feature type="domain" description="Methyltransferase type 11" evidence="1">
    <location>
        <begin position="60"/>
        <end position="160"/>
    </location>
</feature>
<dbReference type="Gene3D" id="3.40.50.150">
    <property type="entry name" value="Vaccinia Virus protein VP39"/>
    <property type="match status" value="1"/>
</dbReference>
<dbReference type="InterPro" id="IPR013216">
    <property type="entry name" value="Methyltransf_11"/>
</dbReference>
<keyword evidence="2" id="KW-0808">Transferase</keyword>
<dbReference type="CDD" id="cd02440">
    <property type="entry name" value="AdoMet_MTases"/>
    <property type="match status" value="1"/>
</dbReference>
<dbReference type="GO" id="GO:0008168">
    <property type="term" value="F:methyltransferase activity"/>
    <property type="evidence" value="ECO:0007669"/>
    <property type="project" value="UniProtKB-KW"/>
</dbReference>
<dbReference type="Proteomes" id="UP000785613">
    <property type="component" value="Unassembled WGS sequence"/>
</dbReference>
<sequence>MINATLFDLENRVPQVKPFSSIDEVRSYDLGMRKSALVAYLKPAKRILSYCNDTNRDLFEVGTGTGLLSLYVGGKRPEHIISSVEENVTLLEVAEENLSLSVWCTAPSNIEFELCKLHKFPFANASADIVYSFSSMHLWKKPVETLKEISRICKPGGVVLLFDTNRHAEEGHITFVLQFVKEGANEFMDSLRASYSPREVKDLLAQAGLSEWRVYEDELGLVVSSVVLDDLEECP</sequence>
<dbReference type="EMBL" id="VUYU01000004">
    <property type="protein sequence ID" value="NHZ33351.1"/>
    <property type="molecule type" value="Genomic_DNA"/>
</dbReference>
<proteinExistence type="predicted"/>
<evidence type="ECO:0000313" key="3">
    <source>
        <dbReference type="Proteomes" id="UP000785613"/>
    </source>
</evidence>
<organism evidence="2 3">
    <name type="scientific">Massilia rubra</name>
    <dbReference type="NCBI Taxonomy" id="2607910"/>
    <lineage>
        <taxon>Bacteria</taxon>
        <taxon>Pseudomonadati</taxon>
        <taxon>Pseudomonadota</taxon>
        <taxon>Betaproteobacteria</taxon>
        <taxon>Burkholderiales</taxon>
        <taxon>Oxalobacteraceae</taxon>
        <taxon>Telluria group</taxon>
        <taxon>Massilia</taxon>
    </lineage>
</organism>
<protein>
    <submittedName>
        <fullName evidence="2">Class I SAM-dependent methyltransferase</fullName>
    </submittedName>
</protein>
<evidence type="ECO:0000259" key="1">
    <source>
        <dbReference type="Pfam" id="PF08241"/>
    </source>
</evidence>